<organism evidence="1 2">
    <name type="scientific">Natrinema hispanicum</name>
    <dbReference type="NCBI Taxonomy" id="392421"/>
    <lineage>
        <taxon>Archaea</taxon>
        <taxon>Methanobacteriati</taxon>
        <taxon>Methanobacteriota</taxon>
        <taxon>Stenosarchaea group</taxon>
        <taxon>Halobacteria</taxon>
        <taxon>Halobacteriales</taxon>
        <taxon>Natrialbaceae</taxon>
        <taxon>Natrinema</taxon>
    </lineage>
</organism>
<reference evidence="1 2" key="1">
    <citation type="submission" date="2016-10" db="EMBL/GenBank/DDBJ databases">
        <authorList>
            <person name="Varghese N."/>
            <person name="Submissions S."/>
        </authorList>
    </citation>
    <scope>NUCLEOTIDE SEQUENCE [LARGE SCALE GENOMIC DNA]</scope>
    <source>
        <strain evidence="1 2">CDM_1</strain>
    </source>
</reference>
<evidence type="ECO:0000313" key="1">
    <source>
        <dbReference type="EMBL" id="SDD79773.1"/>
    </source>
</evidence>
<evidence type="ECO:0000313" key="2">
    <source>
        <dbReference type="Proteomes" id="UP000324021"/>
    </source>
</evidence>
<protein>
    <submittedName>
        <fullName evidence="1">Uncharacterized protein</fullName>
    </submittedName>
</protein>
<name>A0A1G6XPV2_9EURY</name>
<dbReference type="EMBL" id="FMZP01000050">
    <property type="protein sequence ID" value="SDD79773.1"/>
    <property type="molecule type" value="Genomic_DNA"/>
</dbReference>
<proteinExistence type="predicted"/>
<sequence length="124" mass="14202">MFILLLKKTATPFRSIGKGNVREILNFLLVFCSWEKVHMKPFFANVVSAVRGDIMVKASDFTKSWLIHIVVHSPVVLKLNTKLCDDWMVVIDPLLDASCWLSSSIRPIFPHRLKLISQPSQHLM</sequence>
<dbReference type="AlphaFoldDB" id="A0A1G6XPV2"/>
<gene>
    <name evidence="1" type="ORF">SAMN05192552_10507</name>
</gene>
<dbReference type="Proteomes" id="UP000324021">
    <property type="component" value="Unassembled WGS sequence"/>
</dbReference>
<accession>A0A1G6XPV2</accession>